<reference evidence="10 11" key="1">
    <citation type="submission" date="2014-10" db="EMBL/GenBank/DDBJ databases">
        <title>Genome sequencing of Vibrio variabilis T01.</title>
        <authorList>
            <person name="Chan K.-G."/>
            <person name="Mohamad N.I."/>
        </authorList>
    </citation>
    <scope>NUCLEOTIDE SEQUENCE [LARGE SCALE GENOMIC DNA]</scope>
    <source>
        <strain evidence="10 11">T01</strain>
    </source>
</reference>
<evidence type="ECO:0000256" key="7">
    <source>
        <dbReference type="SAM" id="Coils"/>
    </source>
</evidence>
<dbReference type="PROSITE" id="PS50110">
    <property type="entry name" value="RESPONSE_REGULATORY"/>
    <property type="match status" value="1"/>
</dbReference>
<dbReference type="Proteomes" id="UP000030520">
    <property type="component" value="Unassembled WGS sequence"/>
</dbReference>
<keyword evidence="7" id="KW-0175">Coiled coil</keyword>
<feature type="modified residue" description="4-aspartylphosphate" evidence="6">
    <location>
        <position position="501"/>
    </location>
</feature>
<comment type="catalytic activity">
    <reaction evidence="1">
        <text>ATP + protein L-histidine = ADP + protein N-phospho-L-histidine.</text>
        <dbReference type="EC" id="2.7.13.3"/>
    </reaction>
</comment>
<protein>
    <recommendedName>
        <fullName evidence="2">histidine kinase</fullName>
        <ecNumber evidence="2">2.7.13.3</ecNumber>
    </recommendedName>
</protein>
<gene>
    <name evidence="10" type="ORF">NL53_07480</name>
</gene>
<feature type="coiled-coil region" evidence="7">
    <location>
        <begin position="4"/>
        <end position="38"/>
    </location>
</feature>
<evidence type="ECO:0000313" key="10">
    <source>
        <dbReference type="EMBL" id="KHA61466.1"/>
    </source>
</evidence>
<evidence type="ECO:0000256" key="4">
    <source>
        <dbReference type="ARBA" id="ARBA00022801"/>
    </source>
</evidence>
<feature type="domain" description="Response regulatory" evidence="9">
    <location>
        <begin position="452"/>
        <end position="566"/>
    </location>
</feature>
<feature type="domain" description="Histidine kinase" evidence="8">
    <location>
        <begin position="211"/>
        <end position="427"/>
    </location>
</feature>
<accession>A0ABR4YDM9</accession>
<evidence type="ECO:0000256" key="2">
    <source>
        <dbReference type="ARBA" id="ARBA00012438"/>
    </source>
</evidence>
<evidence type="ECO:0000259" key="9">
    <source>
        <dbReference type="PROSITE" id="PS50110"/>
    </source>
</evidence>
<dbReference type="SUPFAM" id="SSF52172">
    <property type="entry name" value="CheY-like"/>
    <property type="match status" value="1"/>
</dbReference>
<dbReference type="EC" id="2.7.13.3" evidence="2"/>
<sequence>MSSNSALERKLARETASRKAAEQLLEQKSLELFEANQQLTLALSQLKKQNRDGLQKLEFEQQISEGLIHFGRAFLSRNLDDGLVSSLLERLKHSSALSHAELFLLPKLVPTLVADRFNVTEVREIGQVKPYAVWEANQLRLPLEVDYKTVGELSVVLNDVNVDRDFVVSQITLVADLLCSAISRQLIITSNQKARARAEESEKATKEFVAMINHELRTPLNGLLGSAELLAETQLNDEQSTLLNNLVYSGDLLRLIINDILDFSKISAGMMELIPSRFEWASVKQMLNGIFQSKAIEKGVDFRIKESTPIPPILIGDFERICQVMVNLVGNAVKFTRQGSVSVTTKWKHDQLTITVEDTGIGIEQEDLSTLFDPFVQVDRTATRHFEGTGLGLAICKNLVELMRGHIHVHSVKGSGSTFTVTIPLVVGEEEIDTEHARPDGNDAVTLLEQLSILVVDDIRMNQVIINQMLKKLSIQPDIATNGIEAIKAASDHQYDLIFMDCRMPEMDGFEATRYLREQNYTLPIIALTAGTTLEEREKCIVSGMNDILTKPYTAQDLRLMLEKWV</sequence>
<evidence type="ECO:0000313" key="11">
    <source>
        <dbReference type="Proteomes" id="UP000030520"/>
    </source>
</evidence>
<keyword evidence="5" id="KW-0902">Two-component regulatory system</keyword>
<dbReference type="PANTHER" id="PTHR45339:SF1">
    <property type="entry name" value="HYBRID SIGNAL TRANSDUCTION HISTIDINE KINASE J"/>
    <property type="match status" value="1"/>
</dbReference>
<keyword evidence="10" id="KW-0808">Transferase</keyword>
<dbReference type="PANTHER" id="PTHR45339">
    <property type="entry name" value="HYBRID SIGNAL TRANSDUCTION HISTIDINE KINASE J"/>
    <property type="match status" value="1"/>
</dbReference>
<evidence type="ECO:0000259" key="8">
    <source>
        <dbReference type="PROSITE" id="PS50109"/>
    </source>
</evidence>
<dbReference type="Pfam" id="PF02518">
    <property type="entry name" value="HATPase_c"/>
    <property type="match status" value="1"/>
</dbReference>
<dbReference type="EMBL" id="JRWM01000006">
    <property type="protein sequence ID" value="KHA61466.1"/>
    <property type="molecule type" value="Genomic_DNA"/>
</dbReference>
<dbReference type="SMART" id="SM00388">
    <property type="entry name" value="HisKA"/>
    <property type="match status" value="1"/>
</dbReference>
<evidence type="ECO:0000256" key="3">
    <source>
        <dbReference type="ARBA" id="ARBA00022553"/>
    </source>
</evidence>
<dbReference type="CDD" id="cd16922">
    <property type="entry name" value="HATPase_EvgS-ArcB-TorS-like"/>
    <property type="match status" value="1"/>
</dbReference>
<dbReference type="InterPro" id="IPR036097">
    <property type="entry name" value="HisK_dim/P_sf"/>
</dbReference>
<dbReference type="InterPro" id="IPR011006">
    <property type="entry name" value="CheY-like_superfamily"/>
</dbReference>
<dbReference type="InterPro" id="IPR003594">
    <property type="entry name" value="HATPase_dom"/>
</dbReference>
<proteinExistence type="predicted"/>
<dbReference type="GO" id="GO:0016301">
    <property type="term" value="F:kinase activity"/>
    <property type="evidence" value="ECO:0007669"/>
    <property type="project" value="UniProtKB-KW"/>
</dbReference>
<dbReference type="InterPro" id="IPR003661">
    <property type="entry name" value="HisK_dim/P_dom"/>
</dbReference>
<dbReference type="SMART" id="SM00448">
    <property type="entry name" value="REC"/>
    <property type="match status" value="1"/>
</dbReference>
<dbReference type="InterPro" id="IPR005467">
    <property type="entry name" value="His_kinase_dom"/>
</dbReference>
<dbReference type="InterPro" id="IPR036890">
    <property type="entry name" value="HATPase_C_sf"/>
</dbReference>
<dbReference type="SMART" id="SM00387">
    <property type="entry name" value="HATPase_c"/>
    <property type="match status" value="1"/>
</dbReference>
<comment type="caution">
    <text evidence="10">The sequence shown here is derived from an EMBL/GenBank/DDBJ whole genome shotgun (WGS) entry which is preliminary data.</text>
</comment>
<dbReference type="RefSeq" id="WP_038213874.1">
    <property type="nucleotide sequence ID" value="NZ_JRWM01000006.1"/>
</dbReference>
<dbReference type="Gene3D" id="3.30.565.10">
    <property type="entry name" value="Histidine kinase-like ATPase, C-terminal domain"/>
    <property type="match status" value="1"/>
</dbReference>
<dbReference type="CDD" id="cd17546">
    <property type="entry name" value="REC_hyHK_CKI1_RcsC-like"/>
    <property type="match status" value="1"/>
</dbReference>
<evidence type="ECO:0000256" key="1">
    <source>
        <dbReference type="ARBA" id="ARBA00000085"/>
    </source>
</evidence>
<dbReference type="Gene3D" id="1.10.287.130">
    <property type="match status" value="1"/>
</dbReference>
<evidence type="ECO:0000256" key="5">
    <source>
        <dbReference type="ARBA" id="ARBA00023012"/>
    </source>
</evidence>
<dbReference type="InterPro" id="IPR001789">
    <property type="entry name" value="Sig_transdc_resp-reg_receiver"/>
</dbReference>
<organism evidence="10 11">
    <name type="scientific">Vibrio variabilis</name>
    <dbReference type="NCBI Taxonomy" id="990271"/>
    <lineage>
        <taxon>Bacteria</taxon>
        <taxon>Pseudomonadati</taxon>
        <taxon>Pseudomonadota</taxon>
        <taxon>Gammaproteobacteria</taxon>
        <taxon>Vibrionales</taxon>
        <taxon>Vibrionaceae</taxon>
        <taxon>Vibrio</taxon>
    </lineage>
</organism>
<dbReference type="Pfam" id="PF00072">
    <property type="entry name" value="Response_reg"/>
    <property type="match status" value="1"/>
</dbReference>
<keyword evidence="3 6" id="KW-0597">Phosphoprotein</keyword>
<dbReference type="InterPro" id="IPR004358">
    <property type="entry name" value="Sig_transdc_His_kin-like_C"/>
</dbReference>
<dbReference type="Gene3D" id="3.40.50.2300">
    <property type="match status" value="1"/>
</dbReference>
<name>A0ABR4YDM9_9VIBR</name>
<dbReference type="PROSITE" id="PS50109">
    <property type="entry name" value="HIS_KIN"/>
    <property type="match status" value="1"/>
</dbReference>
<evidence type="ECO:0000256" key="6">
    <source>
        <dbReference type="PROSITE-ProRule" id="PRU00169"/>
    </source>
</evidence>
<dbReference type="CDD" id="cd00082">
    <property type="entry name" value="HisKA"/>
    <property type="match status" value="1"/>
</dbReference>
<dbReference type="SUPFAM" id="SSF47384">
    <property type="entry name" value="Homodimeric domain of signal transducing histidine kinase"/>
    <property type="match status" value="1"/>
</dbReference>
<dbReference type="SUPFAM" id="SSF55874">
    <property type="entry name" value="ATPase domain of HSP90 chaperone/DNA topoisomerase II/histidine kinase"/>
    <property type="match status" value="1"/>
</dbReference>
<keyword evidence="10" id="KW-0418">Kinase</keyword>
<dbReference type="Pfam" id="PF00512">
    <property type="entry name" value="HisKA"/>
    <property type="match status" value="1"/>
</dbReference>
<dbReference type="PRINTS" id="PR00344">
    <property type="entry name" value="BCTRLSENSOR"/>
</dbReference>
<keyword evidence="11" id="KW-1185">Reference proteome</keyword>
<keyword evidence="4" id="KW-0378">Hydrolase</keyword>